<dbReference type="RefSeq" id="WP_015882012.1">
    <property type="nucleotide sequence ID" value="NC_012669.1"/>
</dbReference>
<dbReference type="Gene3D" id="1.10.3720.10">
    <property type="entry name" value="MetI-like"/>
    <property type="match status" value="1"/>
</dbReference>
<feature type="transmembrane region" description="Helical" evidence="7">
    <location>
        <begin position="288"/>
        <end position="310"/>
    </location>
</feature>
<gene>
    <name evidence="10" type="ordered locus">Bcav_1516</name>
</gene>
<dbReference type="GO" id="GO:0055085">
    <property type="term" value="P:transmembrane transport"/>
    <property type="evidence" value="ECO:0007669"/>
    <property type="project" value="InterPro"/>
</dbReference>
<dbReference type="Proteomes" id="UP000007962">
    <property type="component" value="Chromosome"/>
</dbReference>
<evidence type="ECO:0000313" key="11">
    <source>
        <dbReference type="Proteomes" id="UP000007962"/>
    </source>
</evidence>
<keyword evidence="3" id="KW-1003">Cell membrane</keyword>
<evidence type="ECO:0000256" key="3">
    <source>
        <dbReference type="ARBA" id="ARBA00022475"/>
    </source>
</evidence>
<name>C5C373_BEUC1</name>
<dbReference type="AlphaFoldDB" id="C5C373"/>
<dbReference type="PROSITE" id="PS50928">
    <property type="entry name" value="ABC_TM1"/>
    <property type="match status" value="1"/>
</dbReference>
<dbReference type="HOGENOM" id="CLU_016047_0_2_11"/>
<dbReference type="SUPFAM" id="SSF160964">
    <property type="entry name" value="MalF N-terminal region-like"/>
    <property type="match status" value="1"/>
</dbReference>
<keyword evidence="2 7" id="KW-0813">Transport</keyword>
<feature type="domain" description="ABC transmembrane type-1" evidence="9">
    <location>
        <begin position="91"/>
        <end position="306"/>
    </location>
</feature>
<evidence type="ECO:0000256" key="2">
    <source>
        <dbReference type="ARBA" id="ARBA00022448"/>
    </source>
</evidence>
<dbReference type="CDD" id="cd06261">
    <property type="entry name" value="TM_PBP2"/>
    <property type="match status" value="1"/>
</dbReference>
<dbReference type="InterPro" id="IPR000515">
    <property type="entry name" value="MetI-like"/>
</dbReference>
<evidence type="ECO:0000259" key="9">
    <source>
        <dbReference type="PROSITE" id="PS50928"/>
    </source>
</evidence>
<evidence type="ECO:0000256" key="8">
    <source>
        <dbReference type="SAM" id="MobiDB-lite"/>
    </source>
</evidence>
<feature type="transmembrane region" description="Helical" evidence="7">
    <location>
        <begin position="33"/>
        <end position="55"/>
    </location>
</feature>
<dbReference type="PANTHER" id="PTHR30193:SF37">
    <property type="entry name" value="INNER MEMBRANE ABC TRANSPORTER PERMEASE PROTEIN YCJO"/>
    <property type="match status" value="1"/>
</dbReference>
<dbReference type="PANTHER" id="PTHR30193">
    <property type="entry name" value="ABC TRANSPORTER PERMEASE PROTEIN"/>
    <property type="match status" value="1"/>
</dbReference>
<accession>C5C373</accession>
<sequence>MDPTLTRVRTGKPPEPPAAQRRRGLGLRARSDVIGYIFLTPMLVALAAFTLYPLVETARLSFTDSNGVQASYVGLDNYTYIFSDDLFWSALSNTVYMGALTIVIGIPLSLVIATLINSLPATQSLFKAVYFAPNITSAIAAAIAFTYVFYPTEQGWVNALLGQLGLGPFGFFSDPGTARASVVLMSVWQGLGYTTLIWLAGLQGVPRELHEAAEVDGAGSLRRWWSVTLPMLRPITFFIIVVESINAFKRFADVYQIGGTDGQPGGVLTTIMLYIYRTGFNTFDFGKASAATVVLFLIILALTCVNFALFRRRLS</sequence>
<dbReference type="GO" id="GO:0005886">
    <property type="term" value="C:plasma membrane"/>
    <property type="evidence" value="ECO:0007669"/>
    <property type="project" value="UniProtKB-SubCell"/>
</dbReference>
<evidence type="ECO:0000256" key="7">
    <source>
        <dbReference type="RuleBase" id="RU363032"/>
    </source>
</evidence>
<proteinExistence type="inferred from homology"/>
<dbReference type="SUPFAM" id="SSF161098">
    <property type="entry name" value="MetI-like"/>
    <property type="match status" value="1"/>
</dbReference>
<reference evidence="10 11" key="1">
    <citation type="journal article" date="2009" name="Stand. Genomic Sci.">
        <title>Complete genome sequence of Beutenbergia cavernae type strain (HKI 0122).</title>
        <authorList>
            <person name="Land M."/>
            <person name="Pukall R."/>
            <person name="Abt B."/>
            <person name="Goker M."/>
            <person name="Rohde M."/>
            <person name="Glavina Del Rio T."/>
            <person name="Tice H."/>
            <person name="Copeland A."/>
            <person name="Cheng J.F."/>
            <person name="Lucas S."/>
            <person name="Chen F."/>
            <person name="Nolan M."/>
            <person name="Bruce D."/>
            <person name="Goodwin L."/>
            <person name="Pitluck S."/>
            <person name="Ivanova N."/>
            <person name="Mavromatis K."/>
            <person name="Ovchinnikova G."/>
            <person name="Pati A."/>
            <person name="Chen A."/>
            <person name="Palaniappan K."/>
            <person name="Hauser L."/>
            <person name="Chang Y.J."/>
            <person name="Jefferies C.C."/>
            <person name="Saunders E."/>
            <person name="Brettin T."/>
            <person name="Detter J.C."/>
            <person name="Han C."/>
            <person name="Chain P."/>
            <person name="Bristow J."/>
            <person name="Eisen J.A."/>
            <person name="Markowitz V."/>
            <person name="Hugenholtz P."/>
            <person name="Kyrpides N.C."/>
            <person name="Klenk H.P."/>
            <person name="Lapidus A."/>
        </authorList>
    </citation>
    <scope>NUCLEOTIDE SEQUENCE [LARGE SCALE GENOMIC DNA]</scope>
    <source>
        <strain evidence="11">ATCC BAA-8 / DSM 12333 / NBRC 16432</strain>
    </source>
</reference>
<evidence type="ECO:0000256" key="6">
    <source>
        <dbReference type="ARBA" id="ARBA00023136"/>
    </source>
</evidence>
<feature type="transmembrane region" description="Helical" evidence="7">
    <location>
        <begin position="128"/>
        <end position="150"/>
    </location>
</feature>
<dbReference type="STRING" id="471853.Bcav_1516"/>
<evidence type="ECO:0000313" key="10">
    <source>
        <dbReference type="EMBL" id="ACQ79772.1"/>
    </source>
</evidence>
<keyword evidence="6 7" id="KW-0472">Membrane</keyword>
<organism evidence="10 11">
    <name type="scientific">Beutenbergia cavernae (strain ATCC BAA-8 / DSM 12333 / CCUG 43141 / JCM 11478 / NBRC 16432 / NCIMB 13614 / HKI 0122)</name>
    <dbReference type="NCBI Taxonomy" id="471853"/>
    <lineage>
        <taxon>Bacteria</taxon>
        <taxon>Bacillati</taxon>
        <taxon>Actinomycetota</taxon>
        <taxon>Actinomycetes</taxon>
        <taxon>Micrococcales</taxon>
        <taxon>Beutenbergiaceae</taxon>
        <taxon>Beutenbergia</taxon>
    </lineage>
</organism>
<keyword evidence="4 7" id="KW-0812">Transmembrane</keyword>
<evidence type="ECO:0000256" key="4">
    <source>
        <dbReference type="ARBA" id="ARBA00022692"/>
    </source>
</evidence>
<evidence type="ECO:0000256" key="1">
    <source>
        <dbReference type="ARBA" id="ARBA00004651"/>
    </source>
</evidence>
<dbReference type="KEGG" id="bcv:Bcav_1516"/>
<dbReference type="eggNOG" id="COG1175">
    <property type="taxonomic scope" value="Bacteria"/>
</dbReference>
<feature type="transmembrane region" description="Helical" evidence="7">
    <location>
        <begin position="180"/>
        <end position="204"/>
    </location>
</feature>
<dbReference type="InterPro" id="IPR035906">
    <property type="entry name" value="MetI-like_sf"/>
</dbReference>
<dbReference type="EMBL" id="CP001618">
    <property type="protein sequence ID" value="ACQ79772.1"/>
    <property type="molecule type" value="Genomic_DNA"/>
</dbReference>
<comment type="similarity">
    <text evidence="7">Belongs to the binding-protein-dependent transport system permease family.</text>
</comment>
<feature type="transmembrane region" description="Helical" evidence="7">
    <location>
        <begin position="95"/>
        <end position="116"/>
    </location>
</feature>
<feature type="region of interest" description="Disordered" evidence="8">
    <location>
        <begin position="1"/>
        <end position="23"/>
    </location>
</feature>
<feature type="transmembrane region" description="Helical" evidence="7">
    <location>
        <begin position="224"/>
        <end position="242"/>
    </location>
</feature>
<dbReference type="Pfam" id="PF00528">
    <property type="entry name" value="BPD_transp_1"/>
    <property type="match status" value="1"/>
</dbReference>
<evidence type="ECO:0000256" key="5">
    <source>
        <dbReference type="ARBA" id="ARBA00022989"/>
    </source>
</evidence>
<keyword evidence="5 7" id="KW-1133">Transmembrane helix</keyword>
<dbReference type="InterPro" id="IPR051393">
    <property type="entry name" value="ABC_transporter_permease"/>
</dbReference>
<comment type="subcellular location">
    <subcellularLocation>
        <location evidence="1 7">Cell membrane</location>
        <topology evidence="1 7">Multi-pass membrane protein</topology>
    </subcellularLocation>
</comment>
<keyword evidence="11" id="KW-1185">Reference proteome</keyword>
<protein>
    <submittedName>
        <fullName evidence="10">Binding-protein-dependent transport systems inner membrane component</fullName>
    </submittedName>
</protein>